<dbReference type="KEGG" id="csl:COCSUDRAFT_48716"/>
<dbReference type="InterPro" id="IPR036638">
    <property type="entry name" value="HLH_DNA-bd_sf"/>
</dbReference>
<dbReference type="Pfam" id="PF00010">
    <property type="entry name" value="HLH"/>
    <property type="match status" value="1"/>
</dbReference>
<keyword evidence="1" id="KW-0238">DNA-binding</keyword>
<dbReference type="GO" id="GO:0005634">
    <property type="term" value="C:nucleus"/>
    <property type="evidence" value="ECO:0007669"/>
    <property type="project" value="TreeGrafter"/>
</dbReference>
<evidence type="ECO:0000259" key="3">
    <source>
        <dbReference type="PROSITE" id="PS50888"/>
    </source>
</evidence>
<organism evidence="4 5">
    <name type="scientific">Coccomyxa subellipsoidea (strain C-169)</name>
    <name type="common">Green microalga</name>
    <dbReference type="NCBI Taxonomy" id="574566"/>
    <lineage>
        <taxon>Eukaryota</taxon>
        <taxon>Viridiplantae</taxon>
        <taxon>Chlorophyta</taxon>
        <taxon>core chlorophytes</taxon>
        <taxon>Trebouxiophyceae</taxon>
        <taxon>Trebouxiophyceae incertae sedis</taxon>
        <taxon>Coccomyxaceae</taxon>
        <taxon>Coccomyxa</taxon>
        <taxon>Coccomyxa subellipsoidea</taxon>
    </lineage>
</organism>
<dbReference type="InterPro" id="IPR031066">
    <property type="entry name" value="bHLH_ALC-like_plant"/>
</dbReference>
<comment type="caution">
    <text evidence="4">The sequence shown here is derived from an EMBL/GenBank/DDBJ whole genome shotgun (WGS) entry which is preliminary data.</text>
</comment>
<dbReference type="PANTHER" id="PTHR45855">
    <property type="entry name" value="TRANSCRIPTION FACTOR PIF1-RELATED"/>
    <property type="match status" value="1"/>
</dbReference>
<dbReference type="GO" id="GO:0003677">
    <property type="term" value="F:DNA binding"/>
    <property type="evidence" value="ECO:0007669"/>
    <property type="project" value="UniProtKB-KW"/>
</dbReference>
<evidence type="ECO:0000256" key="1">
    <source>
        <dbReference type="ARBA" id="ARBA00023125"/>
    </source>
</evidence>
<dbReference type="SUPFAM" id="SSF47459">
    <property type="entry name" value="HLH, helix-loop-helix DNA-binding domain"/>
    <property type="match status" value="1"/>
</dbReference>
<feature type="region of interest" description="Disordered" evidence="2">
    <location>
        <begin position="209"/>
        <end position="243"/>
    </location>
</feature>
<dbReference type="PROSITE" id="PS50888">
    <property type="entry name" value="BHLH"/>
    <property type="match status" value="1"/>
</dbReference>
<evidence type="ECO:0000256" key="2">
    <source>
        <dbReference type="SAM" id="MobiDB-lite"/>
    </source>
</evidence>
<evidence type="ECO:0000313" key="4">
    <source>
        <dbReference type="EMBL" id="EIE19873.1"/>
    </source>
</evidence>
<protein>
    <recommendedName>
        <fullName evidence="3">BHLH domain-containing protein</fullName>
    </recommendedName>
</protein>
<reference evidence="4 5" key="1">
    <citation type="journal article" date="2012" name="Genome Biol.">
        <title>The genome of the polar eukaryotic microalga coccomyxa subellipsoidea reveals traits of cold adaptation.</title>
        <authorList>
            <person name="Blanc G."/>
            <person name="Agarkova I."/>
            <person name="Grimwood J."/>
            <person name="Kuo A."/>
            <person name="Brueggeman A."/>
            <person name="Dunigan D."/>
            <person name="Gurnon J."/>
            <person name="Ladunga I."/>
            <person name="Lindquist E."/>
            <person name="Lucas S."/>
            <person name="Pangilinan J."/>
            <person name="Proschold T."/>
            <person name="Salamov A."/>
            <person name="Schmutz J."/>
            <person name="Weeks D."/>
            <person name="Yamada T."/>
            <person name="Claverie J.M."/>
            <person name="Grigoriev I."/>
            <person name="Van Etten J."/>
            <person name="Lomsadze A."/>
            <person name="Borodovsky M."/>
        </authorList>
    </citation>
    <scope>NUCLEOTIDE SEQUENCE [LARGE SCALE GENOMIC DNA]</scope>
    <source>
        <strain evidence="4 5">C-169</strain>
    </source>
</reference>
<evidence type="ECO:0000313" key="5">
    <source>
        <dbReference type="Proteomes" id="UP000007264"/>
    </source>
</evidence>
<accession>I0YNA4</accession>
<dbReference type="EMBL" id="AGSI01000017">
    <property type="protein sequence ID" value="EIE19873.1"/>
    <property type="molecule type" value="Genomic_DNA"/>
</dbReference>
<feature type="compositionally biased region" description="Polar residues" evidence="2">
    <location>
        <begin position="43"/>
        <end position="56"/>
    </location>
</feature>
<dbReference type="GO" id="GO:0046983">
    <property type="term" value="F:protein dimerization activity"/>
    <property type="evidence" value="ECO:0007669"/>
    <property type="project" value="InterPro"/>
</dbReference>
<dbReference type="GeneID" id="17037847"/>
<keyword evidence="5" id="KW-1185">Reference proteome</keyword>
<dbReference type="SMART" id="SM00353">
    <property type="entry name" value="HLH"/>
    <property type="match status" value="1"/>
</dbReference>
<dbReference type="AlphaFoldDB" id="I0YNA4"/>
<dbReference type="InterPro" id="IPR011598">
    <property type="entry name" value="bHLH_dom"/>
</dbReference>
<dbReference type="OrthoDB" id="515778at2759"/>
<sequence length="243" mass="25768">MSAPNTDLGELAAIPLSQILGSKPGTSTDDQAAAASPAPGPVTQPSSARATSAEGSSRSKEKHSATEKRRRDRIHEGIVMLREVVVPQKEKEDQAAFLRSAAEYIRQLQTALQCFTAMGAVKNLPEEVQWSIRALLSRGVPAAAPAAPAAAPPLSFPGLPQVLLQLMGNMNGKEQLQAHAQALDPAQMQSAMQQAMMVQQWQHHLQQCAAQAAHPGQQHLPGMSCHDPQPHPASDAGAGVKEQ</sequence>
<dbReference type="Gene3D" id="4.10.280.10">
    <property type="entry name" value="Helix-loop-helix DNA-binding domain"/>
    <property type="match status" value="1"/>
</dbReference>
<dbReference type="RefSeq" id="XP_005644417.1">
    <property type="nucleotide sequence ID" value="XM_005644360.1"/>
</dbReference>
<name>I0YNA4_COCSC</name>
<feature type="compositionally biased region" description="Basic and acidic residues" evidence="2">
    <location>
        <begin position="57"/>
        <end position="73"/>
    </location>
</feature>
<feature type="region of interest" description="Disordered" evidence="2">
    <location>
        <begin position="19"/>
        <end position="73"/>
    </location>
</feature>
<dbReference type="Proteomes" id="UP000007264">
    <property type="component" value="Unassembled WGS sequence"/>
</dbReference>
<gene>
    <name evidence="4" type="ORF">COCSUDRAFT_48716</name>
</gene>
<proteinExistence type="predicted"/>
<dbReference type="PANTHER" id="PTHR45855:SF16">
    <property type="entry name" value="TRANSCRIPTION FACTOR PIF1"/>
    <property type="match status" value="1"/>
</dbReference>
<dbReference type="CDD" id="cd00083">
    <property type="entry name" value="bHLH_SF"/>
    <property type="match status" value="1"/>
</dbReference>
<feature type="domain" description="BHLH" evidence="3">
    <location>
        <begin position="58"/>
        <end position="108"/>
    </location>
</feature>